<protein>
    <recommendedName>
        <fullName evidence="6">Probable imidazolonepropionase</fullName>
        <ecNumber evidence="5">3.5.2.7</ecNumber>
    </recommendedName>
</protein>
<dbReference type="GO" id="GO:0050480">
    <property type="term" value="F:imidazolonepropionase activity"/>
    <property type="evidence" value="ECO:0007669"/>
    <property type="project" value="UniProtKB-EC"/>
</dbReference>
<comment type="caution">
    <text evidence="13">The sequence shown here is derived from an EMBL/GenBank/DDBJ whole genome shotgun (WGS) entry which is preliminary data.</text>
</comment>
<keyword evidence="9" id="KW-0369">Histidine metabolism</keyword>
<gene>
    <name evidence="13" type="primary">AMDHD1</name>
    <name evidence="13" type="ORF">DERF_012125</name>
</gene>
<dbReference type="Proteomes" id="UP000790347">
    <property type="component" value="Unassembled WGS sequence"/>
</dbReference>
<evidence type="ECO:0000256" key="11">
    <source>
        <dbReference type="ARBA" id="ARBA00023004"/>
    </source>
</evidence>
<name>A0A922HP00_DERFA</name>
<dbReference type="GO" id="GO:0005737">
    <property type="term" value="C:cytoplasm"/>
    <property type="evidence" value="ECO:0007669"/>
    <property type="project" value="InterPro"/>
</dbReference>
<evidence type="ECO:0000256" key="7">
    <source>
        <dbReference type="ARBA" id="ARBA00022723"/>
    </source>
</evidence>
<reference evidence="13" key="2">
    <citation type="journal article" date="2022" name="Res Sq">
        <title>Comparative Genomics Reveals Insights into the Divergent Evolution of Astigmatic Mites and Household Pest Adaptations.</title>
        <authorList>
            <person name="Xiong Q."/>
            <person name="Wan A.T.-Y."/>
            <person name="Liu X.-Y."/>
            <person name="Fung C.S.-H."/>
            <person name="Xiao X."/>
            <person name="Malainual N."/>
            <person name="Hou J."/>
            <person name="Wang L."/>
            <person name="Wang M."/>
            <person name="Yang K."/>
            <person name="Cui Y."/>
            <person name="Leung E."/>
            <person name="Nong W."/>
            <person name="Shin S.-K."/>
            <person name="Au S."/>
            <person name="Jeong K.Y."/>
            <person name="Chew F.T."/>
            <person name="Hui J."/>
            <person name="Leung T.F."/>
            <person name="Tungtrongchitr A."/>
            <person name="Zhong N."/>
            <person name="Liu Z."/>
            <person name="Tsui S."/>
        </authorList>
    </citation>
    <scope>NUCLEOTIDE SEQUENCE</scope>
    <source>
        <strain evidence="13">Derf</strain>
        <tissue evidence="13">Whole organism</tissue>
    </source>
</reference>
<dbReference type="PANTHER" id="PTHR42752:SF1">
    <property type="entry name" value="IMIDAZOLONEPROPIONASE-RELATED"/>
    <property type="match status" value="1"/>
</dbReference>
<evidence type="ECO:0000313" key="13">
    <source>
        <dbReference type="EMBL" id="KAH9501267.1"/>
    </source>
</evidence>
<keyword evidence="7" id="KW-0479">Metal-binding</keyword>
<dbReference type="InterPro" id="IPR011059">
    <property type="entry name" value="Metal-dep_hydrolase_composite"/>
</dbReference>
<keyword evidence="11" id="KW-0408">Iron</keyword>
<dbReference type="Gene3D" id="3.20.20.140">
    <property type="entry name" value="Metal-dependent hydrolases"/>
    <property type="match status" value="1"/>
</dbReference>
<evidence type="ECO:0000256" key="5">
    <source>
        <dbReference type="ARBA" id="ARBA00012864"/>
    </source>
</evidence>
<evidence type="ECO:0000256" key="1">
    <source>
        <dbReference type="ARBA" id="ARBA00000853"/>
    </source>
</evidence>
<dbReference type="Gene3D" id="2.30.40.10">
    <property type="entry name" value="Urease, subunit C, domain 1"/>
    <property type="match status" value="1"/>
</dbReference>
<accession>A0A922HP00</accession>
<dbReference type="NCBIfam" id="TIGR01224">
    <property type="entry name" value="hutI"/>
    <property type="match status" value="1"/>
</dbReference>
<comment type="catalytic activity">
    <reaction evidence="1">
        <text>4-imidazolone-5-propanoate + H2O = N-formimidoyl-L-glutamate</text>
        <dbReference type="Rhea" id="RHEA:23660"/>
        <dbReference type="ChEBI" id="CHEBI:15377"/>
        <dbReference type="ChEBI" id="CHEBI:58928"/>
        <dbReference type="ChEBI" id="CHEBI:77893"/>
        <dbReference type="EC" id="3.5.2.7"/>
    </reaction>
</comment>
<evidence type="ECO:0000256" key="3">
    <source>
        <dbReference type="ARBA" id="ARBA00004758"/>
    </source>
</evidence>
<feature type="domain" description="Amidohydrolase-related" evidence="12">
    <location>
        <begin position="326"/>
        <end position="433"/>
    </location>
</feature>
<dbReference type="Pfam" id="PF01979">
    <property type="entry name" value="Amidohydro_1"/>
    <property type="match status" value="1"/>
</dbReference>
<evidence type="ECO:0000256" key="2">
    <source>
        <dbReference type="ARBA" id="ARBA00001965"/>
    </source>
</evidence>
<dbReference type="SUPFAM" id="SSF51556">
    <property type="entry name" value="Metallo-dependent hydrolases"/>
    <property type="match status" value="1"/>
</dbReference>
<dbReference type="InterPro" id="IPR005920">
    <property type="entry name" value="HutI"/>
</dbReference>
<evidence type="ECO:0000256" key="9">
    <source>
        <dbReference type="ARBA" id="ARBA00022808"/>
    </source>
</evidence>
<evidence type="ECO:0000313" key="14">
    <source>
        <dbReference type="Proteomes" id="UP000790347"/>
    </source>
</evidence>
<evidence type="ECO:0000256" key="4">
    <source>
        <dbReference type="ARBA" id="ARBA00008002"/>
    </source>
</evidence>
<keyword evidence="8" id="KW-0378">Hydrolase</keyword>
<evidence type="ECO:0000256" key="10">
    <source>
        <dbReference type="ARBA" id="ARBA00022833"/>
    </source>
</evidence>
<keyword evidence="14" id="KW-1185">Reference proteome</keyword>
<dbReference type="EC" id="3.5.2.7" evidence="5"/>
<dbReference type="FunFam" id="3.20.20.140:FF:000007">
    <property type="entry name" value="Imidazolonepropionase"/>
    <property type="match status" value="1"/>
</dbReference>
<dbReference type="InterPro" id="IPR032466">
    <property type="entry name" value="Metal_Hydrolase"/>
</dbReference>
<dbReference type="EMBL" id="ASGP02000006">
    <property type="protein sequence ID" value="KAH9501267.1"/>
    <property type="molecule type" value="Genomic_DNA"/>
</dbReference>
<dbReference type="AlphaFoldDB" id="A0A922HP00"/>
<proteinExistence type="inferred from homology"/>
<dbReference type="GO" id="GO:0046872">
    <property type="term" value="F:metal ion binding"/>
    <property type="evidence" value="ECO:0007669"/>
    <property type="project" value="UniProtKB-KW"/>
</dbReference>
<evidence type="ECO:0000256" key="6">
    <source>
        <dbReference type="ARBA" id="ARBA00013406"/>
    </source>
</evidence>
<dbReference type="GO" id="GO:0019556">
    <property type="term" value="P:L-histidine catabolic process to glutamate and formamide"/>
    <property type="evidence" value="ECO:0007669"/>
    <property type="project" value="InterPro"/>
</dbReference>
<sequence length="439" mass="48939">MVKPKTAIINCEQIVTICSNNQPFLAGEKQDKIESIERRDHGVGVSIVFDDDGRIMAIDHHDRIDNWLCQNYGNNCWQTIDTIDGIGRSIIPGLIDSHSHPIWAGDRIDEFDRKLRGATYMEIHESGGGINHTVRETIRANESELLQSLLLRINRMISCGTTILECKTGYGLDYECERKMLRVIQQASTMTPIQLVPTFLGAHSIPSGMTADQGVEHVCKMMEKLSHDDPELKIEFFDVFCETGVYDNQQTERILRKAQQLYPESKLAFHGDELSDQNSGCLAARLDACSVSHLEYLNTAGIEAMAAKNIAGIINPTTCYLLKLRKPPVREMIANNVPIVIASDYNPNAMCYSLPMAMNLATIHLGMTMNESLIATTLNAAYALNRSNEYGSLEIGKRGNCLLLNCSDWRHLITEFGNTSSLIHNVIINGKNVSSNSNF</sequence>
<organism evidence="13 14">
    <name type="scientific">Dermatophagoides farinae</name>
    <name type="common">American house dust mite</name>
    <dbReference type="NCBI Taxonomy" id="6954"/>
    <lineage>
        <taxon>Eukaryota</taxon>
        <taxon>Metazoa</taxon>
        <taxon>Ecdysozoa</taxon>
        <taxon>Arthropoda</taxon>
        <taxon>Chelicerata</taxon>
        <taxon>Arachnida</taxon>
        <taxon>Acari</taxon>
        <taxon>Acariformes</taxon>
        <taxon>Sarcoptiformes</taxon>
        <taxon>Astigmata</taxon>
        <taxon>Psoroptidia</taxon>
        <taxon>Analgoidea</taxon>
        <taxon>Pyroglyphidae</taxon>
        <taxon>Dermatophagoidinae</taxon>
        <taxon>Dermatophagoides</taxon>
    </lineage>
</organism>
<comment type="pathway">
    <text evidence="3">Amino-acid degradation; L-histidine degradation into L-glutamate; N-formimidoyl-L-glutamate from L-histidine: step 3/3.</text>
</comment>
<dbReference type="InterPro" id="IPR006680">
    <property type="entry name" value="Amidohydro-rel"/>
</dbReference>
<evidence type="ECO:0000259" key="12">
    <source>
        <dbReference type="Pfam" id="PF01979"/>
    </source>
</evidence>
<keyword evidence="10" id="KW-0862">Zinc</keyword>
<reference evidence="13" key="1">
    <citation type="submission" date="2013-05" db="EMBL/GenBank/DDBJ databases">
        <authorList>
            <person name="Yim A.K.Y."/>
            <person name="Chan T.F."/>
            <person name="Ji K.M."/>
            <person name="Liu X.Y."/>
            <person name="Zhou J.W."/>
            <person name="Li R.Q."/>
            <person name="Yang K.Y."/>
            <person name="Li J."/>
            <person name="Li M."/>
            <person name="Law P.T.W."/>
            <person name="Wu Y.L."/>
            <person name="Cai Z.L."/>
            <person name="Qin H."/>
            <person name="Bao Y."/>
            <person name="Leung R.K.K."/>
            <person name="Ng P.K.S."/>
            <person name="Zou J."/>
            <person name="Zhong X.J."/>
            <person name="Ran P.X."/>
            <person name="Zhong N.S."/>
            <person name="Liu Z.G."/>
            <person name="Tsui S.K.W."/>
        </authorList>
    </citation>
    <scope>NUCLEOTIDE SEQUENCE</scope>
    <source>
        <strain evidence="13">Derf</strain>
        <tissue evidence="13">Whole organism</tissue>
    </source>
</reference>
<comment type="cofactor">
    <cofactor evidence="2">
        <name>Fe(3+)</name>
        <dbReference type="ChEBI" id="CHEBI:29034"/>
    </cofactor>
</comment>
<evidence type="ECO:0000256" key="8">
    <source>
        <dbReference type="ARBA" id="ARBA00022801"/>
    </source>
</evidence>
<dbReference type="PANTHER" id="PTHR42752">
    <property type="entry name" value="IMIDAZOLONEPROPIONASE"/>
    <property type="match status" value="1"/>
</dbReference>
<comment type="similarity">
    <text evidence="4">Belongs to the metallo-dependent hydrolases superfamily. HutI family.</text>
</comment>